<keyword evidence="4 7" id="KW-0812">Transmembrane</keyword>
<dbReference type="GO" id="GO:0005886">
    <property type="term" value="C:plasma membrane"/>
    <property type="evidence" value="ECO:0007669"/>
    <property type="project" value="UniProtKB-SubCell"/>
</dbReference>
<dbReference type="InterPro" id="IPR010656">
    <property type="entry name" value="DctM"/>
</dbReference>
<dbReference type="EMBL" id="AP028679">
    <property type="protein sequence ID" value="BEQ16987.1"/>
    <property type="molecule type" value="Genomic_DNA"/>
</dbReference>
<feature type="transmembrane region" description="Helical" evidence="7">
    <location>
        <begin position="408"/>
        <end position="429"/>
    </location>
</feature>
<feature type="transmembrane region" description="Helical" evidence="7">
    <location>
        <begin position="280"/>
        <end position="301"/>
    </location>
</feature>
<organism evidence="9 10">
    <name type="scientific">Desulfoferula mesophila</name>
    <dbReference type="NCBI Taxonomy" id="3058419"/>
    <lineage>
        <taxon>Bacteria</taxon>
        <taxon>Pseudomonadati</taxon>
        <taxon>Thermodesulfobacteriota</taxon>
        <taxon>Desulfarculia</taxon>
        <taxon>Desulfarculales</taxon>
        <taxon>Desulfarculaceae</taxon>
        <taxon>Desulfoferula</taxon>
    </lineage>
</organism>
<comment type="subcellular location">
    <subcellularLocation>
        <location evidence="1">Cell inner membrane</location>
        <topology evidence="1">Multi-pass membrane protein</topology>
    </subcellularLocation>
</comment>
<feature type="transmembrane region" description="Helical" evidence="7">
    <location>
        <begin position="146"/>
        <end position="166"/>
    </location>
</feature>
<evidence type="ECO:0000259" key="8">
    <source>
        <dbReference type="Pfam" id="PF06808"/>
    </source>
</evidence>
<name>A0AAU9EKT6_9BACT</name>
<dbReference type="PANTHER" id="PTHR33362:SF5">
    <property type="entry name" value="C4-DICARBOXYLATE TRAP TRANSPORTER LARGE PERMEASE PROTEIN DCTM"/>
    <property type="match status" value="1"/>
</dbReference>
<keyword evidence="10" id="KW-1185">Reference proteome</keyword>
<dbReference type="RefSeq" id="WP_338603600.1">
    <property type="nucleotide sequence ID" value="NZ_AP028679.1"/>
</dbReference>
<evidence type="ECO:0000256" key="7">
    <source>
        <dbReference type="SAM" id="Phobius"/>
    </source>
</evidence>
<feature type="domain" description="TRAP C4-dicarboxylate transport system permease DctM subunit" evidence="8">
    <location>
        <begin position="12"/>
        <end position="425"/>
    </location>
</feature>
<reference evidence="10" key="1">
    <citation type="journal article" date="2023" name="Arch. Microbiol.">
        <title>Desulfoferula mesophilus gen. nov. sp. nov., a mesophilic sulfate-reducing bacterium isolated from a brackish lake sediment.</title>
        <authorList>
            <person name="Watanabe T."/>
            <person name="Yabe T."/>
            <person name="Tsuji J.M."/>
            <person name="Fukui M."/>
        </authorList>
    </citation>
    <scope>NUCLEOTIDE SEQUENCE [LARGE SCALE GENOMIC DNA]</scope>
    <source>
        <strain evidence="10">12FAK</strain>
    </source>
</reference>
<feature type="transmembrane region" description="Helical" evidence="7">
    <location>
        <begin position="178"/>
        <end position="203"/>
    </location>
</feature>
<protein>
    <submittedName>
        <fullName evidence="9">C4-dicarboxylate ABC transporter permease</fullName>
    </submittedName>
</protein>
<evidence type="ECO:0000256" key="3">
    <source>
        <dbReference type="ARBA" id="ARBA00022519"/>
    </source>
</evidence>
<proteinExistence type="predicted"/>
<feature type="transmembrane region" description="Helical" evidence="7">
    <location>
        <begin position="321"/>
        <end position="338"/>
    </location>
</feature>
<gene>
    <name evidence="9" type="ORF">FAK_40530</name>
</gene>
<dbReference type="NCBIfam" id="TIGR00786">
    <property type="entry name" value="dctM"/>
    <property type="match status" value="1"/>
</dbReference>
<dbReference type="Pfam" id="PF06808">
    <property type="entry name" value="DctM"/>
    <property type="match status" value="1"/>
</dbReference>
<dbReference type="PIRSF" id="PIRSF006066">
    <property type="entry name" value="HI0050"/>
    <property type="match status" value="1"/>
</dbReference>
<dbReference type="KEGG" id="dmp:FAK_40530"/>
<evidence type="ECO:0000313" key="10">
    <source>
        <dbReference type="Proteomes" id="UP001366166"/>
    </source>
</evidence>
<keyword evidence="3" id="KW-0997">Cell inner membrane</keyword>
<dbReference type="Proteomes" id="UP001366166">
    <property type="component" value="Chromosome"/>
</dbReference>
<keyword evidence="2" id="KW-1003">Cell membrane</keyword>
<evidence type="ECO:0000256" key="2">
    <source>
        <dbReference type="ARBA" id="ARBA00022475"/>
    </source>
</evidence>
<feature type="transmembrane region" description="Helical" evidence="7">
    <location>
        <begin position="249"/>
        <end position="268"/>
    </location>
</feature>
<feature type="transmembrane region" description="Helical" evidence="7">
    <location>
        <begin position="224"/>
        <end position="243"/>
    </location>
</feature>
<dbReference type="AlphaFoldDB" id="A0AAU9EKT6"/>
<feature type="transmembrane region" description="Helical" evidence="7">
    <location>
        <begin position="36"/>
        <end position="54"/>
    </location>
</feature>
<dbReference type="GO" id="GO:0022857">
    <property type="term" value="F:transmembrane transporter activity"/>
    <property type="evidence" value="ECO:0007669"/>
    <property type="project" value="TreeGrafter"/>
</dbReference>
<feature type="transmembrane region" description="Helical" evidence="7">
    <location>
        <begin position="350"/>
        <end position="373"/>
    </location>
</feature>
<evidence type="ECO:0000256" key="5">
    <source>
        <dbReference type="ARBA" id="ARBA00022989"/>
    </source>
</evidence>
<feature type="transmembrane region" description="Helical" evidence="7">
    <location>
        <begin position="61"/>
        <end position="81"/>
    </location>
</feature>
<sequence length="436" mass="46785">MGNEFLGLISVFVLMACVALGIPIAFSMLLTGFLGYAYFAGFDTAISQLLLVGWHESAENFVMVCIPLYILMGFIVSNSGIAKDLYAAAYKWFGHWKGGLAIATVFACAGFGAITGSSAATASTIGSLAKPQMDRYGYDSKLSTGCLAASGTLGVLIPPSLVFVFYGAMTEESVGQLFMAGVIPGIVTVLVFAGVIYFWCLWNKKLSPTGPTFSWVERWKSVKAVWPILLLFLSVIGGIYAGVFTPTEGAGIGSSMALLLTVLMKRMTKGLFLKALRETVRLTAMILAIVYGGILYSRFLALTGATEYLVNLLLGMEVNKYLLVIALLAIYLILGMILDVYGMLVLTLPIVFPVIIGLGFSGIWFGVICVVMAEVALITPPVGVNVFVISGVAPDVPLEKIFKGISPFFLGELIVIAFCIAFPWMATWLPETMLGR</sequence>
<dbReference type="InterPro" id="IPR004681">
    <property type="entry name" value="TRAP_DctM"/>
</dbReference>
<dbReference type="PANTHER" id="PTHR33362">
    <property type="entry name" value="SIALIC ACID TRAP TRANSPORTER PERMEASE PROTEIN SIAT-RELATED"/>
    <property type="match status" value="1"/>
</dbReference>
<feature type="transmembrane region" description="Helical" evidence="7">
    <location>
        <begin position="7"/>
        <end position="30"/>
    </location>
</feature>
<accession>A0AAU9EKT6</accession>
<evidence type="ECO:0000256" key="6">
    <source>
        <dbReference type="ARBA" id="ARBA00023136"/>
    </source>
</evidence>
<keyword evidence="5 7" id="KW-1133">Transmembrane helix</keyword>
<keyword evidence="6 7" id="KW-0472">Membrane</keyword>
<evidence type="ECO:0000256" key="1">
    <source>
        <dbReference type="ARBA" id="ARBA00004429"/>
    </source>
</evidence>
<feature type="transmembrane region" description="Helical" evidence="7">
    <location>
        <begin position="101"/>
        <end position="125"/>
    </location>
</feature>
<evidence type="ECO:0000313" key="9">
    <source>
        <dbReference type="EMBL" id="BEQ16987.1"/>
    </source>
</evidence>
<evidence type="ECO:0000256" key="4">
    <source>
        <dbReference type="ARBA" id="ARBA00022692"/>
    </source>
</evidence>